<evidence type="ECO:0000256" key="10">
    <source>
        <dbReference type="SAM" id="SignalP"/>
    </source>
</evidence>
<keyword evidence="3 8" id="KW-1134">Transmembrane beta strand</keyword>
<dbReference type="RefSeq" id="WP_072984105.1">
    <property type="nucleotide sequence ID" value="NZ_FQXT01000005.1"/>
</dbReference>
<feature type="domain" description="TonB-dependent receptor-like beta-barrel" evidence="11">
    <location>
        <begin position="482"/>
        <end position="944"/>
    </location>
</feature>
<dbReference type="Gene3D" id="2.170.130.10">
    <property type="entry name" value="TonB-dependent receptor, plug domain"/>
    <property type="match status" value="1"/>
</dbReference>
<evidence type="ECO:0000256" key="5">
    <source>
        <dbReference type="ARBA" id="ARBA00023077"/>
    </source>
</evidence>
<dbReference type="Gene3D" id="2.40.170.20">
    <property type="entry name" value="TonB-dependent receptor, beta-barrel domain"/>
    <property type="match status" value="1"/>
</dbReference>
<dbReference type="Proteomes" id="UP000184240">
    <property type="component" value="Unassembled WGS sequence"/>
</dbReference>
<feature type="domain" description="TonB-dependent receptor plug" evidence="12">
    <location>
        <begin position="116"/>
        <end position="238"/>
    </location>
</feature>
<evidence type="ECO:0000256" key="9">
    <source>
        <dbReference type="RuleBase" id="RU003357"/>
    </source>
</evidence>
<evidence type="ECO:0000313" key="16">
    <source>
        <dbReference type="Proteomes" id="UP000290037"/>
    </source>
</evidence>
<keyword evidence="4 8" id="KW-0812">Transmembrane</keyword>
<dbReference type="InterPro" id="IPR037066">
    <property type="entry name" value="Plug_dom_sf"/>
</dbReference>
<dbReference type="Gene3D" id="2.60.40.1120">
    <property type="entry name" value="Carboxypeptidase-like, regulatory domain"/>
    <property type="match status" value="1"/>
</dbReference>
<reference evidence="13 16" key="3">
    <citation type="submission" date="2018-07" db="EMBL/GenBank/DDBJ databases">
        <title>Leeuwenhoekiella genomics.</title>
        <authorList>
            <person name="Tahon G."/>
            <person name="Willems A."/>
        </authorList>
    </citation>
    <scope>NUCLEOTIDE SEQUENCE [LARGE SCALE GENOMIC DNA]</scope>
    <source>
        <strain evidence="13 16">LMG 24856</strain>
    </source>
</reference>
<dbReference type="AlphaFoldDB" id="A0A1M5ZAS8"/>
<dbReference type="Pfam" id="PF13715">
    <property type="entry name" value="CarbopepD_reg_2"/>
    <property type="match status" value="1"/>
</dbReference>
<evidence type="ECO:0000256" key="2">
    <source>
        <dbReference type="ARBA" id="ARBA00022448"/>
    </source>
</evidence>
<proteinExistence type="inferred from homology"/>
<evidence type="ECO:0000313" key="15">
    <source>
        <dbReference type="Proteomes" id="UP000184240"/>
    </source>
</evidence>
<dbReference type="InterPro" id="IPR008969">
    <property type="entry name" value="CarboxyPept-like_regulatory"/>
</dbReference>
<sequence length="1097" mass="117950">MKKRLQGFLMLFLALVVQVSFAQTRTISGTVTDDSGVPLPGVNVLISGTTTGTQTDFDGLYSIEASTGDVLTFSYVGFSPQDVTVGTSSTIDVQLAAGEALEEVVVTAQGIKREKKALGYAVSEVSSEALEQRPESDVARVLSGKASGVEITAQNGTSGSATNVVIRGYTSINGSNQALFVVDGVPFASDTNSSGSFVNGNTGSSRFLDIDPNNIASVTVLKGLAAATLYGTDGRNGVILITTKANSGQSSKKKTEITLNQSFFFNEIASLPDYQQNYGGGFNQSFGWFFSNYGPNFNATGVDGYLNDPAGIIDANGNVPHPYATNAFLSNFLGGENELYQSFQGVDYAYRPYASVENFFRTGSVSNTSLNIRGASNDGNMSFNVNFGHTDDQGFTPGNSLTRNTLSVGGLAKLSNKFTVTGILNYSRTDFKTPPVAASDGNANYGLSVFGQVFFTPISVDLMGLPFEIPETGGSIYYRNGNDIVNPRWTVKNAQNGQLTNRVFGNAQLSYEFNDNVSVLYRGGIDIYNERNHSYANKGGVNSDADRFGYYDTWDNNSTTFNHYAAVSGNYDLTADQKLNVSFLLGGSTLGEYYDRQGVSSSAQIVYDVQRHFNFENQLPIQFSQKRNTIGLFGDLSFEYDNFLYLSLSGRNDWISNLIAENNSQFYPSVSASFIPTSAFEGFGGGNSLGLNYLKLRAGLGSSAGFPTGYPTVNTINQSTQVSGGAVGGASGIVTNGVSDALANPNLRPELISEWEVGFDARLLKNRLDVSLSYYDRTTKDQIVGIPLSTSSGYTGTTGNIGKVEGTGWEVDLGVDIFKSAEPSGFSWNSRVNFTTNKQIVTELGSDQIVYAGFSNLGNAAIQGEQLGVIVGSRILRDDNGSFVVGNDGFYVSETEVYIDDAGNEVNADTPGARSIAPIIGNPNPDYVMNFINTISYKNLTLGFQVSHVSGGDIYSQTIGTLLGRGLINPDRREPFILPGVLADGSPNRQQLDNSSFYFDNVLFGPSELRIYDASVIRLKELSLGYTMPKKWLEKTPFGTLSITAAGYNLWYDAYNTPDRANFDPNVAGIGVGNGRGFDYLNGPSSRRYGLSVKATF</sequence>
<keyword evidence="7 8" id="KW-0998">Cell outer membrane</keyword>
<keyword evidence="2 8" id="KW-0813">Transport</keyword>
<dbReference type="InterPro" id="IPR039426">
    <property type="entry name" value="TonB-dep_rcpt-like"/>
</dbReference>
<dbReference type="Proteomes" id="UP000290037">
    <property type="component" value="Unassembled WGS sequence"/>
</dbReference>
<feature type="signal peptide" evidence="10">
    <location>
        <begin position="1"/>
        <end position="22"/>
    </location>
</feature>
<accession>A0A1M5ZAS8</accession>
<reference evidence="15" key="2">
    <citation type="submission" date="2016-11" db="EMBL/GenBank/DDBJ databases">
        <authorList>
            <person name="Varghese N."/>
            <person name="Submissions S."/>
        </authorList>
    </citation>
    <scope>NUCLEOTIDE SEQUENCE [LARGE SCALE GENOMIC DNA]</scope>
    <source>
        <strain evidence="15">DSM 19859</strain>
    </source>
</reference>
<dbReference type="SUPFAM" id="SSF49464">
    <property type="entry name" value="Carboxypeptidase regulatory domain-like"/>
    <property type="match status" value="1"/>
</dbReference>
<keyword evidence="10" id="KW-0732">Signal</keyword>
<evidence type="ECO:0000256" key="7">
    <source>
        <dbReference type="ARBA" id="ARBA00023237"/>
    </source>
</evidence>
<evidence type="ECO:0000313" key="13">
    <source>
        <dbReference type="EMBL" id="RXG28083.1"/>
    </source>
</evidence>
<dbReference type="InterPro" id="IPR023996">
    <property type="entry name" value="TonB-dep_OMP_SusC/RagA"/>
</dbReference>
<dbReference type="NCBIfam" id="TIGR04056">
    <property type="entry name" value="OMP_RagA_SusC"/>
    <property type="match status" value="1"/>
</dbReference>
<comment type="subcellular location">
    <subcellularLocation>
        <location evidence="1 8">Cell outer membrane</location>
        <topology evidence="1 8">Multi-pass membrane protein</topology>
    </subcellularLocation>
</comment>
<reference evidence="14" key="1">
    <citation type="submission" date="2016-11" db="EMBL/GenBank/DDBJ databases">
        <authorList>
            <person name="Jaros S."/>
            <person name="Januszkiewicz K."/>
            <person name="Wedrychowicz H."/>
        </authorList>
    </citation>
    <scope>NUCLEOTIDE SEQUENCE [LARGE SCALE GENOMIC DNA]</scope>
    <source>
        <strain evidence="14">DSM 19859</strain>
    </source>
</reference>
<dbReference type="Pfam" id="PF00593">
    <property type="entry name" value="TonB_dep_Rec_b-barrel"/>
    <property type="match status" value="1"/>
</dbReference>
<keyword evidence="16" id="KW-1185">Reference proteome</keyword>
<dbReference type="PROSITE" id="PS52016">
    <property type="entry name" value="TONB_DEPENDENT_REC_3"/>
    <property type="match status" value="1"/>
</dbReference>
<evidence type="ECO:0000256" key="4">
    <source>
        <dbReference type="ARBA" id="ARBA00022692"/>
    </source>
</evidence>
<evidence type="ECO:0000259" key="11">
    <source>
        <dbReference type="Pfam" id="PF00593"/>
    </source>
</evidence>
<organism evidence="14 15">
    <name type="scientific">Leeuwenhoekiella palythoae</name>
    <dbReference type="NCBI Taxonomy" id="573501"/>
    <lineage>
        <taxon>Bacteria</taxon>
        <taxon>Pseudomonadati</taxon>
        <taxon>Bacteroidota</taxon>
        <taxon>Flavobacteriia</taxon>
        <taxon>Flavobacteriales</taxon>
        <taxon>Flavobacteriaceae</taxon>
        <taxon>Leeuwenhoekiella</taxon>
    </lineage>
</organism>
<evidence type="ECO:0000256" key="1">
    <source>
        <dbReference type="ARBA" id="ARBA00004571"/>
    </source>
</evidence>
<evidence type="ECO:0000259" key="12">
    <source>
        <dbReference type="Pfam" id="PF07715"/>
    </source>
</evidence>
<dbReference type="STRING" id="573501.SAMN04487999_2855"/>
<dbReference type="EMBL" id="QOVN01000005">
    <property type="protein sequence ID" value="RXG28083.1"/>
    <property type="molecule type" value="Genomic_DNA"/>
</dbReference>
<keyword evidence="5 9" id="KW-0798">TonB box</keyword>
<evidence type="ECO:0000256" key="3">
    <source>
        <dbReference type="ARBA" id="ARBA00022452"/>
    </source>
</evidence>
<evidence type="ECO:0000256" key="6">
    <source>
        <dbReference type="ARBA" id="ARBA00023136"/>
    </source>
</evidence>
<dbReference type="EMBL" id="FQXT01000005">
    <property type="protein sequence ID" value="SHI21292.1"/>
    <property type="molecule type" value="Genomic_DNA"/>
</dbReference>
<dbReference type="InterPro" id="IPR012910">
    <property type="entry name" value="Plug_dom"/>
</dbReference>
<keyword evidence="6 8" id="KW-0472">Membrane</keyword>
<feature type="chain" id="PRO_5012748211" evidence="10">
    <location>
        <begin position="23"/>
        <end position="1097"/>
    </location>
</feature>
<dbReference type="InterPro" id="IPR000531">
    <property type="entry name" value="Beta-barrel_TonB"/>
</dbReference>
<comment type="similarity">
    <text evidence="8 9">Belongs to the TonB-dependent receptor family.</text>
</comment>
<name>A0A1M5ZAS8_9FLAO</name>
<dbReference type="GO" id="GO:0009279">
    <property type="term" value="C:cell outer membrane"/>
    <property type="evidence" value="ECO:0007669"/>
    <property type="project" value="UniProtKB-SubCell"/>
</dbReference>
<protein>
    <submittedName>
        <fullName evidence="13">TonB-linked SusC/RagA family outer membrane protein</fullName>
    </submittedName>
    <submittedName>
        <fullName evidence="14">TonB-linked outer membrane protein, SusC/RagA family</fullName>
    </submittedName>
</protein>
<dbReference type="Pfam" id="PF07715">
    <property type="entry name" value="Plug"/>
    <property type="match status" value="1"/>
</dbReference>
<dbReference type="InterPro" id="IPR036942">
    <property type="entry name" value="Beta-barrel_TonB_sf"/>
</dbReference>
<dbReference type="SUPFAM" id="SSF56935">
    <property type="entry name" value="Porins"/>
    <property type="match status" value="1"/>
</dbReference>
<gene>
    <name evidence="13" type="ORF">DSM01_2590</name>
    <name evidence="14" type="ORF">SAMN04487999_2855</name>
</gene>
<evidence type="ECO:0000256" key="8">
    <source>
        <dbReference type="PROSITE-ProRule" id="PRU01360"/>
    </source>
</evidence>
<evidence type="ECO:0000313" key="14">
    <source>
        <dbReference type="EMBL" id="SHI21292.1"/>
    </source>
</evidence>